<name>A0A9D5KA33_UNCW3</name>
<feature type="non-terminal residue" evidence="13">
    <location>
        <position position="1"/>
    </location>
</feature>
<evidence type="ECO:0000256" key="3">
    <source>
        <dbReference type="ARBA" id="ARBA00005065"/>
    </source>
</evidence>
<evidence type="ECO:0000256" key="4">
    <source>
        <dbReference type="ARBA" id="ARBA00012669"/>
    </source>
</evidence>
<sequence length="142" mass="16505">DKKIIPWAGFCEVHRRFRIVEVEAARKRHPEALLMVHPETDPEVFELADVVTSTGGMVRAAKENPHKSFIIGTEEGLIYRLRKENPDKEFFSLGSAKICENMKKIRLRHVLNALRNDQYRVEVDSEIARRAKHALDEMLHYV</sequence>
<keyword evidence="5" id="KW-0004">4Fe-4S</keyword>
<evidence type="ECO:0000256" key="9">
    <source>
        <dbReference type="ARBA" id="ARBA00023004"/>
    </source>
</evidence>
<dbReference type="GO" id="GO:0051539">
    <property type="term" value="F:4 iron, 4 sulfur cluster binding"/>
    <property type="evidence" value="ECO:0007669"/>
    <property type="project" value="UniProtKB-KW"/>
</dbReference>
<dbReference type="PANTHER" id="PTHR30573:SF0">
    <property type="entry name" value="QUINOLINATE SYNTHASE, CHLOROPLASTIC"/>
    <property type="match status" value="1"/>
</dbReference>
<keyword evidence="9" id="KW-0408">Iron</keyword>
<dbReference type="EC" id="2.5.1.72" evidence="4"/>
<evidence type="ECO:0000256" key="1">
    <source>
        <dbReference type="ARBA" id="ARBA00001966"/>
    </source>
</evidence>
<comment type="catalytic activity">
    <reaction evidence="11">
        <text>iminosuccinate + dihydroxyacetone phosphate = quinolinate + phosphate + 2 H2O + H(+)</text>
        <dbReference type="Rhea" id="RHEA:25888"/>
        <dbReference type="ChEBI" id="CHEBI:15377"/>
        <dbReference type="ChEBI" id="CHEBI:15378"/>
        <dbReference type="ChEBI" id="CHEBI:29959"/>
        <dbReference type="ChEBI" id="CHEBI:43474"/>
        <dbReference type="ChEBI" id="CHEBI:57642"/>
        <dbReference type="ChEBI" id="CHEBI:77875"/>
        <dbReference type="EC" id="2.5.1.72"/>
    </reaction>
    <physiologicalReaction direction="left-to-right" evidence="11">
        <dbReference type="Rhea" id="RHEA:25889"/>
    </physiologicalReaction>
</comment>
<keyword evidence="8" id="KW-0479">Metal-binding</keyword>
<proteinExistence type="predicted"/>
<gene>
    <name evidence="13" type="ORF">GF359_04275</name>
</gene>
<organism evidence="13 14">
    <name type="scientific">candidate division WOR-3 bacterium</name>
    <dbReference type="NCBI Taxonomy" id="2052148"/>
    <lineage>
        <taxon>Bacteria</taxon>
        <taxon>Bacteria division WOR-3</taxon>
    </lineage>
</organism>
<evidence type="ECO:0000256" key="11">
    <source>
        <dbReference type="ARBA" id="ARBA00050125"/>
    </source>
</evidence>
<dbReference type="GO" id="GO:0008987">
    <property type="term" value="F:quinolinate synthetase A activity"/>
    <property type="evidence" value="ECO:0007669"/>
    <property type="project" value="InterPro"/>
</dbReference>
<dbReference type="Proteomes" id="UP000630660">
    <property type="component" value="Unassembled WGS sequence"/>
</dbReference>
<evidence type="ECO:0000313" key="14">
    <source>
        <dbReference type="Proteomes" id="UP000630660"/>
    </source>
</evidence>
<comment type="function">
    <text evidence="2">Catalyzes the condensation of iminoaspartate with dihydroxyacetone phosphate to form quinolinate.</text>
</comment>
<reference evidence="13" key="1">
    <citation type="submission" date="2019-11" db="EMBL/GenBank/DDBJ databases">
        <title>Microbial mats filling the niche in hypersaline microbial mats.</title>
        <authorList>
            <person name="Wong H.L."/>
            <person name="Macleod F.I."/>
            <person name="White R.A. III"/>
            <person name="Burns B.P."/>
        </authorList>
    </citation>
    <scope>NUCLEOTIDE SEQUENCE</scope>
    <source>
        <strain evidence="13">Bin_327</strain>
    </source>
</reference>
<dbReference type="PANTHER" id="PTHR30573">
    <property type="entry name" value="QUINOLINATE SYNTHETASE A"/>
    <property type="match status" value="1"/>
</dbReference>
<dbReference type="InterPro" id="IPR003473">
    <property type="entry name" value="NadA"/>
</dbReference>
<evidence type="ECO:0000256" key="12">
    <source>
        <dbReference type="ARBA" id="ARBA00073059"/>
    </source>
</evidence>
<dbReference type="SUPFAM" id="SSF142754">
    <property type="entry name" value="NadA-like"/>
    <property type="match status" value="1"/>
</dbReference>
<evidence type="ECO:0000256" key="2">
    <source>
        <dbReference type="ARBA" id="ARBA00003791"/>
    </source>
</evidence>
<dbReference type="InterPro" id="IPR036094">
    <property type="entry name" value="NadA_sf"/>
</dbReference>
<evidence type="ECO:0000256" key="10">
    <source>
        <dbReference type="ARBA" id="ARBA00023014"/>
    </source>
</evidence>
<comment type="cofactor">
    <cofactor evidence="1">
        <name>[4Fe-4S] cluster</name>
        <dbReference type="ChEBI" id="CHEBI:49883"/>
    </cofactor>
</comment>
<dbReference type="EMBL" id="WJKJ01000139">
    <property type="protein sequence ID" value="MBD3364414.1"/>
    <property type="molecule type" value="Genomic_DNA"/>
</dbReference>
<dbReference type="GO" id="GO:0046872">
    <property type="term" value="F:metal ion binding"/>
    <property type="evidence" value="ECO:0007669"/>
    <property type="project" value="UniProtKB-KW"/>
</dbReference>
<dbReference type="Pfam" id="PF02445">
    <property type="entry name" value="NadA"/>
    <property type="match status" value="1"/>
</dbReference>
<evidence type="ECO:0000256" key="5">
    <source>
        <dbReference type="ARBA" id="ARBA00022485"/>
    </source>
</evidence>
<evidence type="ECO:0000256" key="8">
    <source>
        <dbReference type="ARBA" id="ARBA00022723"/>
    </source>
</evidence>
<evidence type="ECO:0000256" key="6">
    <source>
        <dbReference type="ARBA" id="ARBA00022642"/>
    </source>
</evidence>
<comment type="pathway">
    <text evidence="3">Cofactor biosynthesis; NAD(+) biosynthesis; quinolinate from iminoaspartate: step 1/1.</text>
</comment>
<comment type="caution">
    <text evidence="13">The sequence shown here is derived from an EMBL/GenBank/DDBJ whole genome shotgun (WGS) entry which is preliminary data.</text>
</comment>
<dbReference type="FunFam" id="3.40.50.10800:FF:000001">
    <property type="entry name" value="Quinolinate synthase A"/>
    <property type="match status" value="1"/>
</dbReference>
<protein>
    <recommendedName>
        <fullName evidence="12">Quinolinate synthase</fullName>
        <ecNumber evidence="4">2.5.1.72</ecNumber>
    </recommendedName>
</protein>
<evidence type="ECO:0000313" key="13">
    <source>
        <dbReference type="EMBL" id="MBD3364414.1"/>
    </source>
</evidence>
<dbReference type="GO" id="GO:0034628">
    <property type="term" value="P:'de novo' NAD+ biosynthetic process from L-aspartate"/>
    <property type="evidence" value="ECO:0007669"/>
    <property type="project" value="TreeGrafter"/>
</dbReference>
<dbReference type="Gene3D" id="3.40.50.10800">
    <property type="entry name" value="NadA-like"/>
    <property type="match status" value="1"/>
</dbReference>
<keyword evidence="6" id="KW-0662">Pyridine nucleotide biosynthesis</keyword>
<dbReference type="AlphaFoldDB" id="A0A9D5KA33"/>
<accession>A0A9D5KA33</accession>
<keyword evidence="10" id="KW-0411">Iron-sulfur</keyword>
<evidence type="ECO:0000256" key="7">
    <source>
        <dbReference type="ARBA" id="ARBA00022679"/>
    </source>
</evidence>
<keyword evidence="7" id="KW-0808">Transferase</keyword>